<evidence type="ECO:0000313" key="1">
    <source>
        <dbReference type="EMBL" id="CAF5140323.1"/>
    </source>
</evidence>
<dbReference type="AlphaFoldDB" id="A0A822G0J2"/>
<proteinExistence type="predicted"/>
<dbReference type="Proteomes" id="UP000663848">
    <property type="component" value="Unassembled WGS sequence"/>
</dbReference>
<protein>
    <submittedName>
        <fullName evidence="1">Uncharacterized protein</fullName>
    </submittedName>
</protein>
<organism evidence="1 2">
    <name type="scientific">Rotaria socialis</name>
    <dbReference type="NCBI Taxonomy" id="392032"/>
    <lineage>
        <taxon>Eukaryota</taxon>
        <taxon>Metazoa</taxon>
        <taxon>Spiralia</taxon>
        <taxon>Gnathifera</taxon>
        <taxon>Rotifera</taxon>
        <taxon>Eurotatoria</taxon>
        <taxon>Bdelloidea</taxon>
        <taxon>Philodinida</taxon>
        <taxon>Philodinidae</taxon>
        <taxon>Rotaria</taxon>
    </lineage>
</organism>
<name>A0A822G0J2_9BILA</name>
<comment type="caution">
    <text evidence="1">The sequence shown here is derived from an EMBL/GenBank/DDBJ whole genome shotgun (WGS) entry which is preliminary data.</text>
</comment>
<feature type="non-terminal residue" evidence="1">
    <location>
        <position position="1"/>
    </location>
</feature>
<accession>A0A822G0J2</accession>
<reference evidence="1" key="1">
    <citation type="submission" date="2021-02" db="EMBL/GenBank/DDBJ databases">
        <authorList>
            <person name="Nowell W R."/>
        </authorList>
    </citation>
    <scope>NUCLEOTIDE SEQUENCE</scope>
</reference>
<gene>
    <name evidence="1" type="ORF">QYT958_LOCUS47633</name>
</gene>
<evidence type="ECO:0000313" key="2">
    <source>
        <dbReference type="Proteomes" id="UP000663848"/>
    </source>
</evidence>
<dbReference type="EMBL" id="CAJOBR010090755">
    <property type="protein sequence ID" value="CAF5140323.1"/>
    <property type="molecule type" value="Genomic_DNA"/>
</dbReference>
<sequence>ELIRRVDPHHRSYGQFLRDELDNEFLVGVSDGEIKARTAPLLQKVSSWSLNSRIE</sequence>